<reference evidence="2" key="1">
    <citation type="submission" date="2025-02" db="EMBL/GenBank/DDBJ databases">
        <authorList>
            <consortium name="NCBI Genome Project"/>
        </authorList>
    </citation>
    <scope>NUCLEOTIDE SEQUENCE</scope>
</reference>
<feature type="compositionally biased region" description="Basic and acidic residues" evidence="1">
    <location>
        <begin position="125"/>
        <end position="134"/>
    </location>
</feature>
<name>A0AAJ8BRM5_ASPNG</name>
<dbReference type="GeneID" id="84591477"/>
<feature type="region of interest" description="Disordered" evidence="1">
    <location>
        <begin position="179"/>
        <end position="216"/>
    </location>
</feature>
<reference evidence="2" key="2">
    <citation type="submission" date="2025-08" db="UniProtKB">
        <authorList>
            <consortium name="RefSeq"/>
        </authorList>
    </citation>
    <scope>IDENTIFICATION</scope>
</reference>
<gene>
    <name evidence="2" type="ORF">An07g07770</name>
</gene>
<feature type="region of interest" description="Disordered" evidence="1">
    <location>
        <begin position="67"/>
        <end position="89"/>
    </location>
</feature>
<feature type="compositionally biased region" description="Basic and acidic residues" evidence="1">
    <location>
        <begin position="179"/>
        <end position="194"/>
    </location>
</feature>
<proteinExistence type="predicted"/>
<accession>A0AAJ8BRM5</accession>
<dbReference type="AlphaFoldDB" id="A0AAJ8BRM5"/>
<evidence type="ECO:0000313" key="2">
    <source>
        <dbReference type="RefSeq" id="XP_059601020.1"/>
    </source>
</evidence>
<organism evidence="2">
    <name type="scientific">Aspergillus niger</name>
    <dbReference type="NCBI Taxonomy" id="5061"/>
    <lineage>
        <taxon>Eukaryota</taxon>
        <taxon>Fungi</taxon>
        <taxon>Dikarya</taxon>
        <taxon>Ascomycota</taxon>
        <taxon>Pezizomycotina</taxon>
        <taxon>Eurotiomycetes</taxon>
        <taxon>Eurotiomycetidae</taxon>
        <taxon>Eurotiales</taxon>
        <taxon>Aspergillaceae</taxon>
        <taxon>Aspergillus</taxon>
        <taxon>Aspergillus subgen. Circumdati</taxon>
    </lineage>
</organism>
<dbReference type="RefSeq" id="XP_059601020.1">
    <property type="nucleotide sequence ID" value="XM_059748606.1"/>
</dbReference>
<protein>
    <submittedName>
        <fullName evidence="2">Uncharacterized protein</fullName>
    </submittedName>
</protein>
<dbReference type="VEuPathDB" id="FungiDB:An07g07770"/>
<dbReference type="KEGG" id="ang:An07g07770"/>
<feature type="region of interest" description="Disordered" evidence="1">
    <location>
        <begin position="109"/>
        <end position="141"/>
    </location>
</feature>
<evidence type="ECO:0000256" key="1">
    <source>
        <dbReference type="SAM" id="MobiDB-lite"/>
    </source>
</evidence>
<sequence>MRAVEERRKYTSSFPAIMTPNHLANSPKTRMHCDDRGEGLVIAGGDSAGSSTQLAVNCLPALRPRAQSRRAVMEGGKGTRRIPPHTFSISPARLDHSARVAMSGIKSWTCRASSRQHPANLRSGSRPEKEGKAADDEEGGDGHWVCLERRVEWRNKIGGGKIWAGGGGKGSVDVDVVDVDGKGKGGDTDKREIGNWELGIDGLPGRGWDSSRKETD</sequence>